<accession>A0A5C5XWQ0</accession>
<proteinExistence type="predicted"/>
<keyword evidence="3" id="KW-1185">Reference proteome</keyword>
<dbReference type="Proteomes" id="UP000318053">
    <property type="component" value="Unassembled WGS sequence"/>
</dbReference>
<reference evidence="2 3" key="1">
    <citation type="submission" date="2019-02" db="EMBL/GenBank/DDBJ databases">
        <title>Deep-cultivation of Planctomycetes and their phenomic and genomic characterization uncovers novel biology.</title>
        <authorList>
            <person name="Wiegand S."/>
            <person name="Jogler M."/>
            <person name="Boedeker C."/>
            <person name="Pinto D."/>
            <person name="Vollmers J."/>
            <person name="Rivas-Marin E."/>
            <person name="Kohn T."/>
            <person name="Peeters S.H."/>
            <person name="Heuer A."/>
            <person name="Rast P."/>
            <person name="Oberbeckmann S."/>
            <person name="Bunk B."/>
            <person name="Jeske O."/>
            <person name="Meyerdierks A."/>
            <person name="Storesund J.E."/>
            <person name="Kallscheuer N."/>
            <person name="Luecker S."/>
            <person name="Lage O.M."/>
            <person name="Pohl T."/>
            <person name="Merkel B.J."/>
            <person name="Hornburger P."/>
            <person name="Mueller R.-W."/>
            <person name="Bruemmer F."/>
            <person name="Labrenz M."/>
            <person name="Spormann A.M."/>
            <person name="Op Den Camp H."/>
            <person name="Overmann J."/>
            <person name="Amann R."/>
            <person name="Jetten M.S.M."/>
            <person name="Mascher T."/>
            <person name="Medema M.H."/>
            <person name="Devos D.P."/>
            <person name="Kaster A.-K."/>
            <person name="Ovreas L."/>
            <person name="Rohde M."/>
            <person name="Galperin M.Y."/>
            <person name="Jogler C."/>
        </authorList>
    </citation>
    <scope>NUCLEOTIDE SEQUENCE [LARGE SCALE GENOMIC DNA]</scope>
    <source>
        <strain evidence="2 3">CA85</strain>
    </source>
</reference>
<name>A0A5C5XWQ0_9BACT</name>
<protein>
    <submittedName>
        <fullName evidence="2">Uncharacterized protein</fullName>
    </submittedName>
</protein>
<sequence length="58" mass="6156">MFVPADVPSLVQTVHGLEYRVSRTPQQAPSKTTKGVSKSRSTAGKKKPLKSRGGSQCG</sequence>
<comment type="caution">
    <text evidence="2">The sequence shown here is derived from an EMBL/GenBank/DDBJ whole genome shotgun (WGS) entry which is preliminary data.</text>
</comment>
<feature type="region of interest" description="Disordered" evidence="1">
    <location>
        <begin position="21"/>
        <end position="58"/>
    </location>
</feature>
<dbReference type="AlphaFoldDB" id="A0A5C5XWQ0"/>
<organism evidence="2 3">
    <name type="scientific">Allorhodopirellula solitaria</name>
    <dbReference type="NCBI Taxonomy" id="2527987"/>
    <lineage>
        <taxon>Bacteria</taxon>
        <taxon>Pseudomonadati</taxon>
        <taxon>Planctomycetota</taxon>
        <taxon>Planctomycetia</taxon>
        <taxon>Pirellulales</taxon>
        <taxon>Pirellulaceae</taxon>
        <taxon>Allorhodopirellula</taxon>
    </lineage>
</organism>
<feature type="compositionally biased region" description="Polar residues" evidence="1">
    <location>
        <begin position="23"/>
        <end position="42"/>
    </location>
</feature>
<dbReference type="EMBL" id="SJPK01000004">
    <property type="protein sequence ID" value="TWT67354.1"/>
    <property type="molecule type" value="Genomic_DNA"/>
</dbReference>
<evidence type="ECO:0000313" key="3">
    <source>
        <dbReference type="Proteomes" id="UP000318053"/>
    </source>
</evidence>
<evidence type="ECO:0000313" key="2">
    <source>
        <dbReference type="EMBL" id="TWT67354.1"/>
    </source>
</evidence>
<gene>
    <name evidence="2" type="ORF">CA85_22040</name>
</gene>
<evidence type="ECO:0000256" key="1">
    <source>
        <dbReference type="SAM" id="MobiDB-lite"/>
    </source>
</evidence>